<dbReference type="GO" id="GO:0016887">
    <property type="term" value="F:ATP hydrolysis activity"/>
    <property type="evidence" value="ECO:0007669"/>
    <property type="project" value="InterPro"/>
</dbReference>
<feature type="coiled-coil region" evidence="1">
    <location>
        <begin position="444"/>
        <end position="477"/>
    </location>
</feature>
<dbReference type="Proteomes" id="UP000442109">
    <property type="component" value="Unassembled WGS sequence"/>
</dbReference>
<evidence type="ECO:0000256" key="1">
    <source>
        <dbReference type="SAM" id="Coils"/>
    </source>
</evidence>
<dbReference type="InterPro" id="IPR038729">
    <property type="entry name" value="Rad50/SbcC_AAA"/>
</dbReference>
<dbReference type="OrthoDB" id="9795626at2"/>
<feature type="coiled-coil region" evidence="1">
    <location>
        <begin position="279"/>
        <end position="384"/>
    </location>
</feature>
<keyword evidence="1" id="KW-0175">Coiled coil</keyword>
<feature type="coiled-coil region" evidence="1">
    <location>
        <begin position="787"/>
        <end position="821"/>
    </location>
</feature>
<feature type="coiled-coil region" evidence="1">
    <location>
        <begin position="635"/>
        <end position="669"/>
    </location>
</feature>
<dbReference type="RefSeq" id="WP_155587134.1">
    <property type="nucleotide sequence ID" value="NZ_WFKQ01000004.1"/>
</dbReference>
<organism evidence="3 4">
    <name type="scientific">Psychrobacter sanguinis</name>
    <dbReference type="NCBI Taxonomy" id="861445"/>
    <lineage>
        <taxon>Bacteria</taxon>
        <taxon>Pseudomonadati</taxon>
        <taxon>Pseudomonadota</taxon>
        <taxon>Gammaproteobacteria</taxon>
        <taxon>Moraxellales</taxon>
        <taxon>Moraxellaceae</taxon>
        <taxon>Psychrobacter</taxon>
    </lineage>
</organism>
<dbReference type="Gene3D" id="1.10.287.1490">
    <property type="match status" value="1"/>
</dbReference>
<dbReference type="Pfam" id="PF13558">
    <property type="entry name" value="SbcC_Walker_B"/>
    <property type="match status" value="1"/>
</dbReference>
<feature type="coiled-coil region" evidence="1">
    <location>
        <begin position="556"/>
        <end position="603"/>
    </location>
</feature>
<feature type="domain" description="Rad50/SbcC-type AAA" evidence="2">
    <location>
        <begin position="5"/>
        <end position="216"/>
    </location>
</feature>
<accession>A0A844M0B7</accession>
<reference evidence="3 4" key="1">
    <citation type="journal article" date="2019" name="PLoS ONE">
        <title>Pup mortality in New Zealand sea lions (Phocarctos hookeri) at Enderby Island, Auckland Islands, 2013-18.</title>
        <authorList>
            <person name="Michael S.A."/>
            <person name="Hayman D.T.S."/>
            <person name="Gray R."/>
            <person name="Zhang J."/>
            <person name="Rogers L."/>
            <person name="Roe W.D."/>
        </authorList>
    </citation>
    <scope>NUCLEOTIDE SEQUENCE [LARGE SCALE GENOMIC DNA]</scope>
    <source>
        <strain evidence="3 4">SM868</strain>
    </source>
</reference>
<dbReference type="Pfam" id="PF13476">
    <property type="entry name" value="AAA_23"/>
    <property type="match status" value="1"/>
</dbReference>
<dbReference type="GO" id="GO:0006302">
    <property type="term" value="P:double-strand break repair"/>
    <property type="evidence" value="ECO:0007669"/>
    <property type="project" value="InterPro"/>
</dbReference>
<sequence length="1346" mass="152104">MRLIELRLKNLNSLKGEWRIDFSDEAYINEGIFAIIGHTGAGKTTILDAICLALYGETPRISNISKSTNEVMTRQTGECLAEVVIDINGTHYRCHWYQRRAHGKPDGNLQDATHELSLASDHEGQKAGTVLEEKSSLTKKRIVELTRMDFQQFTRSILLAQGSFAAFLSAKADERADILEKITGTDIYATISERVHEKKRQEEALLNTLQTKLQGLELLDVEAETQLKQQLEANTKQLADNRAIVSQLEDQLTWITEVEQLTEQVVTLNADVAVSIQAKTAFEEDAKRLERANKALEIESHYTQVCNLRASKHQLDQELSNKQQQIPVLQQQLDEQQTQMTQAQKREASANQVLNDTLPVIEQTRQLDNQIEQTQLTLKQQQQLQHTHQQSLAEFKATITRLISDKSQTQQQLAEVDSYLQQYQHHSQLNVDISGLNTLGLTLKAELENNYKLYQQQHLKEQENKDLTHQLNALKQEQATNQALYETKQAKLTELYHAQQALLQGQPLAALRQQQEHNDALSTQLSILQQHLDNKAELATQISAEKAITTQFDSDMADLQSAIEQAEQDLEMLNRHQQDKQSQVEQQKKIIELEAKLEDYIELLAHNQPCPLCGSTEHPSVANKKSDSSEAHTKLHQLKDELSQIVAKINRAKQNLDDAKLAYKNTEYKQQQSHAQLTNQLQRLNTTLSQILSHANTLSEQLSAAPTVLQQQLLNSSAHLHEIDSQSSHPNNHQNDQQPAAPKPALLLKLSQLTAGFDSQPSQQQLEALLATGKQITACIYDAQQRLHHQKQQIKQSLEEQDALTQQITDIEKRHKAIEADNQRLMMHIKDIEAKQQLNQHSITQATAFIDQGFSKLGESVQQLQGLLDKYKDSAAINDASQTLTDCEQSLAQLRHCMNNQQHLDDKQCYDSLQPLRNLSQWMGALNNSYAAKLTSKQQLFTEIQTLDTQLKSNQAQADKEHSQLALLTDTIRQLSHEMTQLQSRRRDLFGDKQVNSEDSRLRAALDSAKDQLNQINKEHSHTQHQLSTLQAESLRLEAQLSELQSQLAQQEHALSTQLLAHGFDSEADYLAARLPKEQRDALNQRQQEIVNALNYAQNALKTVEHQLQHKTANPQTTDTKENLQAKRQQQQDMVDELIEQVGGINQQLQTNEARKTDQRSQLEKIAEQKQKLKVWQELYGLIGSADGKKYRTFAQGLTFEIMVSNANTQLRKMSDRYILVRDENSPLELNVIDDYQGGLIRSTKNLSGGEGFLISLALALGLSSMASQNIRVDSLFLDEGFGTLDEDSLDVALNTLTNLQQEGKLIGIISHVQALKDRIHTQIRVDKLSGGYSKLSGPGCSAVKD</sequence>
<evidence type="ECO:0000313" key="4">
    <source>
        <dbReference type="Proteomes" id="UP000442109"/>
    </source>
</evidence>
<evidence type="ECO:0000313" key="3">
    <source>
        <dbReference type="EMBL" id="MUG32366.1"/>
    </source>
</evidence>
<feature type="coiled-coil region" evidence="1">
    <location>
        <begin position="199"/>
        <end position="241"/>
    </location>
</feature>
<dbReference type="SUPFAM" id="SSF52540">
    <property type="entry name" value="P-loop containing nucleoside triphosphate hydrolases"/>
    <property type="match status" value="2"/>
</dbReference>
<keyword evidence="4" id="KW-1185">Reference proteome</keyword>
<feature type="coiled-coil region" evidence="1">
    <location>
        <begin position="965"/>
        <end position="1054"/>
    </location>
</feature>
<evidence type="ECO:0000259" key="2">
    <source>
        <dbReference type="Pfam" id="PF13476"/>
    </source>
</evidence>
<dbReference type="Gene3D" id="3.40.50.300">
    <property type="entry name" value="P-loop containing nucleotide triphosphate hydrolases"/>
    <property type="match status" value="2"/>
</dbReference>
<dbReference type="InterPro" id="IPR027417">
    <property type="entry name" value="P-loop_NTPase"/>
</dbReference>
<dbReference type="PANTHER" id="PTHR32114:SF2">
    <property type="entry name" value="ABC TRANSPORTER ABCH.3"/>
    <property type="match status" value="1"/>
</dbReference>
<name>A0A844M0B7_9GAMM</name>
<gene>
    <name evidence="3" type="ORF">GB996_06115</name>
</gene>
<protein>
    <submittedName>
        <fullName evidence="3">AAA family ATPase</fullName>
    </submittedName>
</protein>
<comment type="caution">
    <text evidence="3">The sequence shown here is derived from an EMBL/GenBank/DDBJ whole genome shotgun (WGS) entry which is preliminary data.</text>
</comment>
<proteinExistence type="predicted"/>
<dbReference type="PANTHER" id="PTHR32114">
    <property type="entry name" value="ABC TRANSPORTER ABCH.3"/>
    <property type="match status" value="1"/>
</dbReference>
<dbReference type="EMBL" id="WFKQ01000004">
    <property type="protein sequence ID" value="MUG32366.1"/>
    <property type="molecule type" value="Genomic_DNA"/>
</dbReference>